<evidence type="ECO:0008006" key="3">
    <source>
        <dbReference type="Google" id="ProtNLM"/>
    </source>
</evidence>
<reference evidence="2" key="1">
    <citation type="submission" date="2016-10" db="EMBL/GenBank/DDBJ databases">
        <authorList>
            <person name="Varghese N."/>
            <person name="Submissions S."/>
        </authorList>
    </citation>
    <scope>NUCLEOTIDE SEQUENCE [LARGE SCALE GENOMIC DNA]</scope>
    <source>
        <strain evidence="2">CGMCC 1.7061</strain>
    </source>
</reference>
<dbReference type="AlphaFoldDB" id="A0A1I4TT29"/>
<dbReference type="EMBL" id="FOUE01000010">
    <property type="protein sequence ID" value="SFM79878.1"/>
    <property type="molecule type" value="Genomic_DNA"/>
</dbReference>
<sequence>MKRVAYLLVVLNLALLGYFATKPADRLVSDGGGAGRLPRVAELALLPANDRAGQALDREMEVEDGRQGDEEVLAVSSFEASPVPSIEERYCFRVSGFDTRQDAESAISGLPQSVVDLGVEIVENLQELPPFHWVIIPPRSTREEALELFREVRQRGVDAYLVTEGVQENAISLGLFESREAAEQVMRQRNSQNINAVLALFPRNQIRYALVFEAAYLPGSQEMVAELADLNRRFDSVEINGCESIATPEKNP</sequence>
<evidence type="ECO:0000313" key="1">
    <source>
        <dbReference type="EMBL" id="SFM79878.1"/>
    </source>
</evidence>
<dbReference type="Proteomes" id="UP000198519">
    <property type="component" value="Unassembled WGS sequence"/>
</dbReference>
<evidence type="ECO:0000313" key="2">
    <source>
        <dbReference type="Proteomes" id="UP000198519"/>
    </source>
</evidence>
<name>A0A1I4TT29_9GAMM</name>
<dbReference type="RefSeq" id="WP_245750036.1">
    <property type="nucleotide sequence ID" value="NZ_FOUE01000010.1"/>
</dbReference>
<accession>A0A1I4TT29</accession>
<protein>
    <recommendedName>
        <fullName evidence="3">Sporulation related domain-containing protein</fullName>
    </recommendedName>
</protein>
<gene>
    <name evidence="1" type="ORF">SAMN04487963_0006</name>
</gene>
<dbReference type="STRING" id="488535.SAMN04487963_0006"/>
<proteinExistence type="predicted"/>
<keyword evidence="2" id="KW-1185">Reference proteome</keyword>
<organism evidence="1 2">
    <name type="scientific">Marinobacter zhejiangensis</name>
    <dbReference type="NCBI Taxonomy" id="488535"/>
    <lineage>
        <taxon>Bacteria</taxon>
        <taxon>Pseudomonadati</taxon>
        <taxon>Pseudomonadota</taxon>
        <taxon>Gammaproteobacteria</taxon>
        <taxon>Pseudomonadales</taxon>
        <taxon>Marinobacteraceae</taxon>
        <taxon>Marinobacter</taxon>
    </lineage>
</organism>